<sequence length="249" mass="28968">MSGRKCEFINCGKSKRNFPELVFHRFPKDAERSREWILRSGNASLAVLDEEKLRNRYLCDLHFNNDHDFKSPHRLTSDAVPKRYNDDEIHVLIPSKTYSRNKTCSNDKSQEQDQSLTTSPKSREWVRNLIDLPADLQGKSCKRKLLIESESLKETKLQKKLKLQSQTLKSKSLKIRNLNKTVYTLRTKNCLSSNVERHAFKTTEAKILNFVTRAHVSERMKQDGVSNVHMEAFAIYELLQKATTIDKNL</sequence>
<dbReference type="Pfam" id="PF05485">
    <property type="entry name" value="THAP"/>
    <property type="match status" value="1"/>
</dbReference>
<dbReference type="InterPro" id="IPR006612">
    <property type="entry name" value="THAP_Znf"/>
</dbReference>
<evidence type="ECO:0000256" key="1">
    <source>
        <dbReference type="ARBA" id="ARBA00022723"/>
    </source>
</evidence>
<evidence type="ECO:0000256" key="3">
    <source>
        <dbReference type="ARBA" id="ARBA00022833"/>
    </source>
</evidence>
<keyword evidence="9" id="KW-1185">Reference proteome</keyword>
<evidence type="ECO:0000256" key="2">
    <source>
        <dbReference type="ARBA" id="ARBA00022771"/>
    </source>
</evidence>
<name>A0AAN7Q4P2_9COLE</name>
<gene>
    <name evidence="8" type="ORF">RN001_007886</name>
</gene>
<dbReference type="GO" id="GO:0003677">
    <property type="term" value="F:DNA binding"/>
    <property type="evidence" value="ECO:0007669"/>
    <property type="project" value="UniProtKB-UniRule"/>
</dbReference>
<protein>
    <recommendedName>
        <fullName evidence="7">THAP-type domain-containing protein</fullName>
    </recommendedName>
</protein>
<dbReference type="EMBL" id="JARPUR010000003">
    <property type="protein sequence ID" value="KAK4879740.1"/>
    <property type="molecule type" value="Genomic_DNA"/>
</dbReference>
<keyword evidence="4 5" id="KW-0238">DNA-binding</keyword>
<reference evidence="9" key="1">
    <citation type="submission" date="2023-01" db="EMBL/GenBank/DDBJ databases">
        <title>Key to firefly adult light organ development and bioluminescence: homeobox transcription factors regulate luciferase expression and transportation to peroxisome.</title>
        <authorList>
            <person name="Fu X."/>
        </authorList>
    </citation>
    <scope>NUCLEOTIDE SEQUENCE [LARGE SCALE GENOMIC DNA]</scope>
</reference>
<dbReference type="SUPFAM" id="SSF57716">
    <property type="entry name" value="Glucocorticoid receptor-like (DNA-binding domain)"/>
    <property type="match status" value="1"/>
</dbReference>
<dbReference type="GO" id="GO:0008270">
    <property type="term" value="F:zinc ion binding"/>
    <property type="evidence" value="ECO:0007669"/>
    <property type="project" value="UniProtKB-KW"/>
</dbReference>
<evidence type="ECO:0000313" key="8">
    <source>
        <dbReference type="EMBL" id="KAK4879740.1"/>
    </source>
</evidence>
<keyword evidence="2 5" id="KW-0863">Zinc-finger</keyword>
<dbReference type="AlphaFoldDB" id="A0AAN7Q4P2"/>
<feature type="domain" description="THAP-type" evidence="7">
    <location>
        <begin position="1"/>
        <end position="84"/>
    </location>
</feature>
<accession>A0AAN7Q4P2</accession>
<comment type="caution">
    <text evidence="8">The sequence shown here is derived from an EMBL/GenBank/DDBJ whole genome shotgun (WGS) entry which is preliminary data.</text>
</comment>
<dbReference type="Proteomes" id="UP001353858">
    <property type="component" value="Unassembled WGS sequence"/>
</dbReference>
<dbReference type="PROSITE" id="PS50950">
    <property type="entry name" value="ZF_THAP"/>
    <property type="match status" value="1"/>
</dbReference>
<proteinExistence type="predicted"/>
<dbReference type="SMART" id="SM00980">
    <property type="entry name" value="THAP"/>
    <property type="match status" value="1"/>
</dbReference>
<evidence type="ECO:0000313" key="9">
    <source>
        <dbReference type="Proteomes" id="UP001353858"/>
    </source>
</evidence>
<feature type="region of interest" description="Disordered" evidence="6">
    <location>
        <begin position="100"/>
        <end position="120"/>
    </location>
</feature>
<evidence type="ECO:0000259" key="7">
    <source>
        <dbReference type="PROSITE" id="PS50950"/>
    </source>
</evidence>
<evidence type="ECO:0000256" key="4">
    <source>
        <dbReference type="ARBA" id="ARBA00023125"/>
    </source>
</evidence>
<evidence type="ECO:0000256" key="5">
    <source>
        <dbReference type="PROSITE-ProRule" id="PRU00309"/>
    </source>
</evidence>
<organism evidence="8 9">
    <name type="scientific">Aquatica leii</name>
    <dbReference type="NCBI Taxonomy" id="1421715"/>
    <lineage>
        <taxon>Eukaryota</taxon>
        <taxon>Metazoa</taxon>
        <taxon>Ecdysozoa</taxon>
        <taxon>Arthropoda</taxon>
        <taxon>Hexapoda</taxon>
        <taxon>Insecta</taxon>
        <taxon>Pterygota</taxon>
        <taxon>Neoptera</taxon>
        <taxon>Endopterygota</taxon>
        <taxon>Coleoptera</taxon>
        <taxon>Polyphaga</taxon>
        <taxon>Elateriformia</taxon>
        <taxon>Elateroidea</taxon>
        <taxon>Lampyridae</taxon>
        <taxon>Luciolinae</taxon>
        <taxon>Aquatica</taxon>
    </lineage>
</organism>
<keyword evidence="1" id="KW-0479">Metal-binding</keyword>
<evidence type="ECO:0000256" key="6">
    <source>
        <dbReference type="SAM" id="MobiDB-lite"/>
    </source>
</evidence>
<keyword evidence="3" id="KW-0862">Zinc</keyword>